<accession>A0A1H2CWW5</accession>
<evidence type="ECO:0000313" key="1">
    <source>
        <dbReference type="EMBL" id="SDT74757.1"/>
    </source>
</evidence>
<keyword evidence="2" id="KW-1185">Reference proteome</keyword>
<evidence type="ECO:0000313" key="2">
    <source>
        <dbReference type="Proteomes" id="UP000198688"/>
    </source>
</evidence>
<dbReference type="RefSeq" id="WP_092551164.1">
    <property type="nucleotide sequence ID" value="NZ_BOMJ01000057.1"/>
</dbReference>
<sequence length="164" mass="16553">MSTPADAPAGSRLKSTLVQSTAVVAALITASVLWLGRPAKAVEPPAGPATVKAYLIDDELTTPAATGEKDGWFGDLAMPCDFDSWYVEYAGKAICTTVDGPKGAVTITSSDGRTELSADAQQAISGWAAEPGGTQPPTRALLVLDGEPVGIVAVAGPGTVTPAT</sequence>
<reference evidence="1 2" key="1">
    <citation type="submission" date="2016-10" db="EMBL/GenBank/DDBJ databases">
        <authorList>
            <person name="de Groot N.N."/>
        </authorList>
    </citation>
    <scope>NUCLEOTIDE SEQUENCE [LARGE SCALE GENOMIC DNA]</scope>
    <source>
        <strain evidence="1 2">DSM 43941</strain>
    </source>
</reference>
<dbReference type="OrthoDB" id="3296102at2"/>
<protein>
    <submittedName>
        <fullName evidence="1">Uncharacterized protein</fullName>
    </submittedName>
</protein>
<dbReference type="AlphaFoldDB" id="A0A1H2CWW5"/>
<gene>
    <name evidence="1" type="ORF">SAMN04489716_7086</name>
</gene>
<organism evidence="1 2">
    <name type="scientific">Actinoplanes derwentensis</name>
    <dbReference type="NCBI Taxonomy" id="113562"/>
    <lineage>
        <taxon>Bacteria</taxon>
        <taxon>Bacillati</taxon>
        <taxon>Actinomycetota</taxon>
        <taxon>Actinomycetes</taxon>
        <taxon>Micromonosporales</taxon>
        <taxon>Micromonosporaceae</taxon>
        <taxon>Actinoplanes</taxon>
    </lineage>
</organism>
<proteinExistence type="predicted"/>
<name>A0A1H2CWW5_9ACTN</name>
<dbReference type="Proteomes" id="UP000198688">
    <property type="component" value="Chromosome I"/>
</dbReference>
<dbReference type="EMBL" id="LT629758">
    <property type="protein sequence ID" value="SDT74757.1"/>
    <property type="molecule type" value="Genomic_DNA"/>
</dbReference>